<sequence>MSGIPMTLEVTGAIPVDFEQHQYIKVFAQVDAKGGVGSVSQMFKYNNLKDWDKFKHIKSGQTYKANCTVSFESEGDGDKKTEIVIETIEFEKNKAVQNA</sequence>
<proteinExistence type="predicted"/>
<gene>
    <name evidence="1" type="ORF">B5J93_11630</name>
    <name evidence="2" type="ORF">NCTC11012_01225</name>
    <name evidence="3" type="ORF">NCTC11012_01239</name>
</gene>
<dbReference type="RefSeq" id="WP_079326528.1">
    <property type="nucleotide sequence ID" value="NZ_MXAP01000129.1"/>
</dbReference>
<reference evidence="3 5" key="2">
    <citation type="submission" date="2018-06" db="EMBL/GenBank/DDBJ databases">
        <authorList>
            <consortium name="Pathogen Informatics"/>
            <person name="Doyle S."/>
        </authorList>
    </citation>
    <scope>NUCLEOTIDE SEQUENCE [LARGE SCALE GENOMIC DNA]</scope>
    <source>
        <strain evidence="3 5">NCTC11012</strain>
    </source>
</reference>
<evidence type="ECO:0000313" key="1">
    <source>
        <dbReference type="EMBL" id="OPH34874.1"/>
    </source>
</evidence>
<protein>
    <submittedName>
        <fullName evidence="3">Uncharacterized protein</fullName>
    </submittedName>
</protein>
<accession>A0A378QQ24</accession>
<reference evidence="1 4" key="1">
    <citation type="submission" date="2017-03" db="EMBL/GenBank/DDBJ databases">
        <title>Draft genome sequence of Moraxella equi CCUG 4950T type strain.</title>
        <authorList>
            <person name="Salva-Serra F."/>
            <person name="Engstrom-Jakobsson H."/>
            <person name="Thorell K."/>
            <person name="Jaen-Luchoro D."/>
            <person name="Gonzales-Siles L."/>
            <person name="Karlsson R."/>
            <person name="Yazdan S."/>
            <person name="Boulund F."/>
            <person name="Johnning A."/>
            <person name="Engstrand L."/>
            <person name="Kristiansson E."/>
            <person name="Moore E."/>
        </authorList>
    </citation>
    <scope>NUCLEOTIDE SEQUENCE [LARGE SCALE GENOMIC DNA]</scope>
    <source>
        <strain evidence="1 4">CCUG 4950</strain>
    </source>
</reference>
<evidence type="ECO:0000313" key="5">
    <source>
        <dbReference type="Proteomes" id="UP000254618"/>
    </source>
</evidence>
<dbReference type="Proteomes" id="UP000190777">
    <property type="component" value="Unassembled WGS sequence"/>
</dbReference>
<dbReference type="AlphaFoldDB" id="A0A378QQ24"/>
<name>A0A378QQ24_9GAMM</name>
<dbReference type="Proteomes" id="UP000254618">
    <property type="component" value="Unassembled WGS sequence"/>
</dbReference>
<organism evidence="3 5">
    <name type="scientific">Moraxella equi</name>
    <dbReference type="NCBI Taxonomy" id="60442"/>
    <lineage>
        <taxon>Bacteria</taxon>
        <taxon>Pseudomonadati</taxon>
        <taxon>Pseudomonadota</taxon>
        <taxon>Gammaproteobacteria</taxon>
        <taxon>Moraxellales</taxon>
        <taxon>Moraxellaceae</taxon>
        <taxon>Moraxella</taxon>
    </lineage>
</organism>
<dbReference type="EMBL" id="MXAP01000129">
    <property type="protein sequence ID" value="OPH34874.1"/>
    <property type="molecule type" value="Genomic_DNA"/>
</dbReference>
<keyword evidence="4" id="KW-1185">Reference proteome</keyword>
<evidence type="ECO:0000313" key="3">
    <source>
        <dbReference type="EMBL" id="STZ03009.1"/>
    </source>
</evidence>
<evidence type="ECO:0000313" key="2">
    <source>
        <dbReference type="EMBL" id="STZ02995.1"/>
    </source>
</evidence>
<dbReference type="EMBL" id="UGQF01000001">
    <property type="protein sequence ID" value="STZ03009.1"/>
    <property type="molecule type" value="Genomic_DNA"/>
</dbReference>
<evidence type="ECO:0000313" key="4">
    <source>
        <dbReference type="Proteomes" id="UP000190777"/>
    </source>
</evidence>
<dbReference type="EMBL" id="UGQF01000001">
    <property type="protein sequence ID" value="STZ02995.1"/>
    <property type="molecule type" value="Genomic_DNA"/>
</dbReference>